<reference evidence="10" key="1">
    <citation type="submission" date="2019-02" db="EMBL/GenBank/DDBJ databases">
        <authorList>
            <person name="Li S.-H."/>
        </authorList>
    </citation>
    <scope>NUCLEOTIDE SEQUENCE</scope>
    <source>
        <strain evidence="10">IMCC8485</strain>
    </source>
</reference>
<keyword evidence="5 8" id="KW-0521">NADP</keyword>
<evidence type="ECO:0000256" key="2">
    <source>
        <dbReference type="ARBA" id="ARBA00007118"/>
    </source>
</evidence>
<evidence type="ECO:0000256" key="7">
    <source>
        <dbReference type="ARBA" id="ARBA00023027"/>
    </source>
</evidence>
<evidence type="ECO:0000256" key="8">
    <source>
        <dbReference type="PIRNR" id="PIRNR000232"/>
    </source>
</evidence>
<keyword evidence="7 8" id="KW-0520">NAD</keyword>
<evidence type="ECO:0000256" key="1">
    <source>
        <dbReference type="ARBA" id="ARBA00001917"/>
    </source>
</evidence>
<accession>A0ABT3SWJ0</accession>
<feature type="domain" description="Nitroreductase" evidence="9">
    <location>
        <begin position="9"/>
        <end position="164"/>
    </location>
</feature>
<comment type="caution">
    <text evidence="10">The sequence shown here is derived from an EMBL/GenBank/DDBJ whole genome shotgun (WGS) entry which is preliminary data.</text>
</comment>
<keyword evidence="4 8" id="KW-0288">FMN</keyword>
<evidence type="ECO:0000256" key="5">
    <source>
        <dbReference type="ARBA" id="ARBA00022857"/>
    </source>
</evidence>
<dbReference type="PANTHER" id="PTHR43821">
    <property type="entry name" value="NAD(P)H NITROREDUCTASE YDJA-RELATED"/>
    <property type="match status" value="1"/>
</dbReference>
<dbReference type="Proteomes" id="UP001143307">
    <property type="component" value="Unassembled WGS sequence"/>
</dbReference>
<evidence type="ECO:0000256" key="4">
    <source>
        <dbReference type="ARBA" id="ARBA00022643"/>
    </source>
</evidence>
<gene>
    <name evidence="10" type="ORF">EYC87_12315</name>
</gene>
<keyword evidence="6 8" id="KW-0560">Oxidoreductase</keyword>
<dbReference type="SUPFAM" id="SSF55469">
    <property type="entry name" value="FMN-dependent nitroreductase-like"/>
    <property type="match status" value="1"/>
</dbReference>
<dbReference type="Pfam" id="PF00881">
    <property type="entry name" value="Nitroreductase"/>
    <property type="match status" value="1"/>
</dbReference>
<evidence type="ECO:0000313" key="11">
    <source>
        <dbReference type="Proteomes" id="UP001143307"/>
    </source>
</evidence>
<dbReference type="InterPro" id="IPR026021">
    <property type="entry name" value="YdjA-like"/>
</dbReference>
<dbReference type="PANTHER" id="PTHR43821:SF1">
    <property type="entry name" value="NAD(P)H NITROREDUCTASE YDJA-RELATED"/>
    <property type="match status" value="1"/>
</dbReference>
<keyword evidence="11" id="KW-1185">Reference proteome</keyword>
<dbReference type="InterPro" id="IPR029479">
    <property type="entry name" value="Nitroreductase"/>
</dbReference>
<organism evidence="10 11">
    <name type="scientific">Candidatus Seongchinamella marina</name>
    <dbReference type="NCBI Taxonomy" id="2518990"/>
    <lineage>
        <taxon>Bacteria</taxon>
        <taxon>Pseudomonadati</taxon>
        <taxon>Pseudomonadota</taxon>
        <taxon>Gammaproteobacteria</taxon>
        <taxon>Cellvibrionales</taxon>
        <taxon>Halieaceae</taxon>
        <taxon>Seongchinamella</taxon>
    </lineage>
</organism>
<dbReference type="CDD" id="cd02135">
    <property type="entry name" value="YdjA-like"/>
    <property type="match status" value="1"/>
</dbReference>
<dbReference type="RefSeq" id="WP_279253148.1">
    <property type="nucleotide sequence ID" value="NZ_SHNP01000004.1"/>
</dbReference>
<evidence type="ECO:0000259" key="9">
    <source>
        <dbReference type="Pfam" id="PF00881"/>
    </source>
</evidence>
<evidence type="ECO:0000313" key="10">
    <source>
        <dbReference type="EMBL" id="MCX2974367.1"/>
    </source>
</evidence>
<comment type="cofactor">
    <cofactor evidence="1 8">
        <name>FMN</name>
        <dbReference type="ChEBI" id="CHEBI:58210"/>
    </cofactor>
</comment>
<evidence type="ECO:0000256" key="6">
    <source>
        <dbReference type="ARBA" id="ARBA00023002"/>
    </source>
</evidence>
<dbReference type="InterPro" id="IPR052530">
    <property type="entry name" value="NAD(P)H_nitroreductase"/>
</dbReference>
<dbReference type="Gene3D" id="3.40.109.10">
    <property type="entry name" value="NADH Oxidase"/>
    <property type="match status" value="1"/>
</dbReference>
<dbReference type="PIRSF" id="PIRSF000232">
    <property type="entry name" value="YdjA"/>
    <property type="match status" value="1"/>
</dbReference>
<keyword evidence="3 8" id="KW-0285">Flavoprotein</keyword>
<sequence length="185" mass="20051">MNDIIQFLQQRNSAPKLTAPAPSLAERESIFSAAMRAPDHARLRPWRFISVDEDRRQALGVLFRDALLARNPQADESALEKAEKSPLRAPLIVVVVASVSAHPKVPPIEQKLSAGCAAHGVLLAAQALGYAGVWRTGDAAFDRNVMDGLGLANNEEITGFLYLGTREGDPKPLPSLATTDFVSQW</sequence>
<name>A0ABT3SWJ0_9GAMM</name>
<dbReference type="InterPro" id="IPR000415">
    <property type="entry name" value="Nitroreductase-like"/>
</dbReference>
<evidence type="ECO:0000256" key="3">
    <source>
        <dbReference type="ARBA" id="ARBA00022630"/>
    </source>
</evidence>
<proteinExistence type="inferred from homology"/>
<protein>
    <recommendedName>
        <fullName evidence="8">Putative NAD(P)H nitroreductase</fullName>
        <ecNumber evidence="8">1.-.-.-</ecNumber>
    </recommendedName>
</protein>
<comment type="similarity">
    <text evidence="2 8">Belongs to the nitroreductase family.</text>
</comment>
<dbReference type="EC" id="1.-.-.-" evidence="8"/>
<dbReference type="EMBL" id="SHNP01000004">
    <property type="protein sequence ID" value="MCX2974367.1"/>
    <property type="molecule type" value="Genomic_DNA"/>
</dbReference>